<dbReference type="Gene3D" id="3.20.80.10">
    <property type="entry name" value="Regulatory factor, effector binding domain"/>
    <property type="match status" value="1"/>
</dbReference>
<evidence type="ECO:0000259" key="1">
    <source>
        <dbReference type="SMART" id="SM00871"/>
    </source>
</evidence>
<evidence type="ECO:0000313" key="3">
    <source>
        <dbReference type="Proteomes" id="UP000031967"/>
    </source>
</evidence>
<sequence>MNLANKVELVELPELKLIGVSVTSPFKGHLPERVEAMKRHFYERKDEIRNAVHPERYLCPSFSSEVLFTYLICMEVSSLTEVPEGMIGFAIPPHRYARTKTAGDPYQVIHEFLAAQGLQADKRALALEEYHFSNPIWPDEAAVYVPVKR</sequence>
<dbReference type="InterPro" id="IPR010499">
    <property type="entry name" value="AraC_E-bd"/>
</dbReference>
<accession>A0ABR5AD91</accession>
<dbReference type="Proteomes" id="UP000031967">
    <property type="component" value="Unassembled WGS sequence"/>
</dbReference>
<name>A0ABR5AD91_9BACL</name>
<dbReference type="InterPro" id="IPR029441">
    <property type="entry name" value="Cass2"/>
</dbReference>
<comment type="caution">
    <text evidence="2">The sequence shown here is derived from an EMBL/GenBank/DDBJ whole genome shotgun (WGS) entry which is preliminary data.</text>
</comment>
<evidence type="ECO:0000313" key="2">
    <source>
        <dbReference type="EMBL" id="KIL38998.1"/>
    </source>
</evidence>
<gene>
    <name evidence="2" type="ORF">SD70_22965</name>
</gene>
<organism evidence="2 3">
    <name type="scientific">Gordoniibacillus kamchatkensis</name>
    <dbReference type="NCBI Taxonomy" id="1590651"/>
    <lineage>
        <taxon>Bacteria</taxon>
        <taxon>Bacillati</taxon>
        <taxon>Bacillota</taxon>
        <taxon>Bacilli</taxon>
        <taxon>Bacillales</taxon>
        <taxon>Paenibacillaceae</taxon>
        <taxon>Gordoniibacillus</taxon>
    </lineage>
</organism>
<dbReference type="RefSeq" id="WP_041050041.1">
    <property type="nucleotide sequence ID" value="NZ_JXAK01000046.1"/>
</dbReference>
<dbReference type="Pfam" id="PF14526">
    <property type="entry name" value="Cass2"/>
    <property type="match status" value="1"/>
</dbReference>
<feature type="domain" description="AraC effector-binding" evidence="1">
    <location>
        <begin position="5"/>
        <end position="148"/>
    </location>
</feature>
<protein>
    <recommendedName>
        <fullName evidence="1">AraC effector-binding domain-containing protein</fullName>
    </recommendedName>
</protein>
<reference evidence="2 3" key="1">
    <citation type="submission" date="2014-12" db="EMBL/GenBank/DDBJ databases">
        <title>Draft genome sequence of Paenibacillus kamchatkensis strain B-2647.</title>
        <authorList>
            <person name="Karlyshev A.V."/>
            <person name="Kudryashova E.B."/>
        </authorList>
    </citation>
    <scope>NUCLEOTIDE SEQUENCE [LARGE SCALE GENOMIC DNA]</scope>
    <source>
        <strain evidence="2 3">VKM B-2647</strain>
    </source>
</reference>
<keyword evidence="3" id="KW-1185">Reference proteome</keyword>
<dbReference type="SUPFAM" id="SSF55136">
    <property type="entry name" value="Probable bacterial effector-binding domain"/>
    <property type="match status" value="1"/>
</dbReference>
<dbReference type="SMART" id="SM00871">
    <property type="entry name" value="AraC_E_bind"/>
    <property type="match status" value="1"/>
</dbReference>
<dbReference type="EMBL" id="JXAK01000046">
    <property type="protein sequence ID" value="KIL38998.1"/>
    <property type="molecule type" value="Genomic_DNA"/>
</dbReference>
<dbReference type="InterPro" id="IPR011256">
    <property type="entry name" value="Reg_factor_effector_dom_sf"/>
</dbReference>
<proteinExistence type="predicted"/>